<feature type="region of interest" description="Disordered" evidence="1">
    <location>
        <begin position="1"/>
        <end position="62"/>
    </location>
</feature>
<evidence type="ECO:0000256" key="1">
    <source>
        <dbReference type="SAM" id="MobiDB-lite"/>
    </source>
</evidence>
<feature type="compositionally biased region" description="Basic residues" evidence="1">
    <location>
        <begin position="53"/>
        <end position="62"/>
    </location>
</feature>
<dbReference type="Gramene" id="KXG30387">
    <property type="protein sequence ID" value="KXG30387"/>
    <property type="gene ID" value="SORBI_3004G173900"/>
</dbReference>
<accession>A0A194YQB5</accession>
<evidence type="ECO:0000313" key="2">
    <source>
        <dbReference type="EMBL" id="KXG30387.1"/>
    </source>
</evidence>
<sequence length="62" mass="7073">MPSGPGRYVRHGPSSIDKFEGDDGWTQKKKEERERDSWNLMSVKREAAGVTKGPKRTPRSKE</sequence>
<reference evidence="3" key="2">
    <citation type="journal article" date="2018" name="Plant J.">
        <title>The Sorghum bicolor reference genome: improved assembly, gene annotations, a transcriptome atlas, and signatures of genome organization.</title>
        <authorList>
            <person name="McCormick R.F."/>
            <person name="Truong S.K."/>
            <person name="Sreedasyam A."/>
            <person name="Jenkins J."/>
            <person name="Shu S."/>
            <person name="Sims D."/>
            <person name="Kennedy M."/>
            <person name="Amirebrahimi M."/>
            <person name="Weers B.D."/>
            <person name="McKinley B."/>
            <person name="Mattison A."/>
            <person name="Morishige D.T."/>
            <person name="Grimwood J."/>
            <person name="Schmutz J."/>
            <person name="Mullet J.E."/>
        </authorList>
    </citation>
    <scope>NUCLEOTIDE SEQUENCE [LARGE SCALE GENOMIC DNA]</scope>
    <source>
        <strain evidence="3">cv. BTx623</strain>
    </source>
</reference>
<gene>
    <name evidence="2" type="ORF">SORBI_3004G173900</name>
</gene>
<protein>
    <submittedName>
        <fullName evidence="2">Uncharacterized protein</fullName>
    </submittedName>
</protein>
<dbReference type="InParanoid" id="A0A194YQB5"/>
<keyword evidence="3" id="KW-1185">Reference proteome</keyword>
<feature type="compositionally biased region" description="Basic and acidic residues" evidence="1">
    <location>
        <begin position="17"/>
        <end position="47"/>
    </location>
</feature>
<name>A0A194YQB5_SORBI</name>
<dbReference type="Proteomes" id="UP000000768">
    <property type="component" value="Chromosome 4"/>
</dbReference>
<reference evidence="2 3" key="1">
    <citation type="journal article" date="2009" name="Nature">
        <title>The Sorghum bicolor genome and the diversification of grasses.</title>
        <authorList>
            <person name="Paterson A.H."/>
            <person name="Bowers J.E."/>
            <person name="Bruggmann R."/>
            <person name="Dubchak I."/>
            <person name="Grimwood J."/>
            <person name="Gundlach H."/>
            <person name="Haberer G."/>
            <person name="Hellsten U."/>
            <person name="Mitros T."/>
            <person name="Poliakov A."/>
            <person name="Schmutz J."/>
            <person name="Spannagl M."/>
            <person name="Tang H."/>
            <person name="Wang X."/>
            <person name="Wicker T."/>
            <person name="Bharti A.K."/>
            <person name="Chapman J."/>
            <person name="Feltus F.A."/>
            <person name="Gowik U."/>
            <person name="Grigoriev I.V."/>
            <person name="Lyons E."/>
            <person name="Maher C.A."/>
            <person name="Martis M."/>
            <person name="Narechania A."/>
            <person name="Otillar R.P."/>
            <person name="Penning B.W."/>
            <person name="Salamov A.A."/>
            <person name="Wang Y."/>
            <person name="Zhang L."/>
            <person name="Carpita N.C."/>
            <person name="Freeling M."/>
            <person name="Gingle A.R."/>
            <person name="Hash C.T."/>
            <person name="Keller B."/>
            <person name="Klein P."/>
            <person name="Kresovich S."/>
            <person name="McCann M.C."/>
            <person name="Ming R."/>
            <person name="Peterson D.G."/>
            <person name="Mehboob-ur-Rahman"/>
            <person name="Ware D."/>
            <person name="Westhoff P."/>
            <person name="Mayer K.F."/>
            <person name="Messing J."/>
            <person name="Rokhsar D.S."/>
        </authorList>
    </citation>
    <scope>NUCLEOTIDE SEQUENCE [LARGE SCALE GENOMIC DNA]</scope>
    <source>
        <strain evidence="3">cv. BTx623</strain>
    </source>
</reference>
<organism evidence="2 3">
    <name type="scientific">Sorghum bicolor</name>
    <name type="common">Sorghum</name>
    <name type="synonym">Sorghum vulgare</name>
    <dbReference type="NCBI Taxonomy" id="4558"/>
    <lineage>
        <taxon>Eukaryota</taxon>
        <taxon>Viridiplantae</taxon>
        <taxon>Streptophyta</taxon>
        <taxon>Embryophyta</taxon>
        <taxon>Tracheophyta</taxon>
        <taxon>Spermatophyta</taxon>
        <taxon>Magnoliopsida</taxon>
        <taxon>Liliopsida</taxon>
        <taxon>Poales</taxon>
        <taxon>Poaceae</taxon>
        <taxon>PACMAD clade</taxon>
        <taxon>Panicoideae</taxon>
        <taxon>Andropogonodae</taxon>
        <taxon>Andropogoneae</taxon>
        <taxon>Sorghinae</taxon>
        <taxon>Sorghum</taxon>
    </lineage>
</organism>
<proteinExistence type="predicted"/>
<evidence type="ECO:0000313" key="3">
    <source>
        <dbReference type="Proteomes" id="UP000000768"/>
    </source>
</evidence>
<dbReference type="EMBL" id="CM000763">
    <property type="protein sequence ID" value="KXG30387.1"/>
    <property type="molecule type" value="Genomic_DNA"/>
</dbReference>
<dbReference type="AlphaFoldDB" id="A0A194YQB5"/>